<keyword evidence="3" id="KW-1185">Reference proteome</keyword>
<organism evidence="2 3">
    <name type="scientific">Nelumbo nucifera</name>
    <name type="common">Sacred lotus</name>
    <dbReference type="NCBI Taxonomy" id="4432"/>
    <lineage>
        <taxon>Eukaryota</taxon>
        <taxon>Viridiplantae</taxon>
        <taxon>Streptophyta</taxon>
        <taxon>Embryophyta</taxon>
        <taxon>Tracheophyta</taxon>
        <taxon>Spermatophyta</taxon>
        <taxon>Magnoliopsida</taxon>
        <taxon>Proteales</taxon>
        <taxon>Nelumbonaceae</taxon>
        <taxon>Nelumbo</taxon>
    </lineage>
</organism>
<evidence type="ECO:0000313" key="2">
    <source>
        <dbReference type="EMBL" id="DAD30212.1"/>
    </source>
</evidence>
<dbReference type="Proteomes" id="UP000607653">
    <property type="component" value="Unassembled WGS sequence"/>
</dbReference>
<accession>A0A822YD07</accession>
<keyword evidence="1" id="KW-0732">Signal</keyword>
<proteinExistence type="predicted"/>
<reference evidence="2 3" key="1">
    <citation type="journal article" date="2020" name="Mol. Biol. Evol.">
        <title>Distinct Expression and Methylation Patterns for Genes with Different Fates following a Single Whole-Genome Duplication in Flowering Plants.</title>
        <authorList>
            <person name="Shi T."/>
            <person name="Rahmani R.S."/>
            <person name="Gugger P.F."/>
            <person name="Wang M."/>
            <person name="Li H."/>
            <person name="Zhang Y."/>
            <person name="Li Z."/>
            <person name="Wang Q."/>
            <person name="Van de Peer Y."/>
            <person name="Marchal K."/>
            <person name="Chen J."/>
        </authorList>
    </citation>
    <scope>NUCLEOTIDE SEQUENCE [LARGE SCALE GENOMIC DNA]</scope>
    <source>
        <tissue evidence="2">Leaf</tissue>
    </source>
</reference>
<feature type="chain" id="PRO_5032907805" evidence="1">
    <location>
        <begin position="19"/>
        <end position="78"/>
    </location>
</feature>
<feature type="signal peptide" evidence="1">
    <location>
        <begin position="1"/>
        <end position="18"/>
    </location>
</feature>
<protein>
    <submittedName>
        <fullName evidence="2">Uncharacterized protein</fullName>
    </submittedName>
</protein>
<sequence length="78" mass="8690">MNPSSHLFILSIWGLTTFDSEFDCGSSIDVACSDFILLKTLNNTFDSLTSSIRNSSLSTAILFFHLDLGNFMELYLSL</sequence>
<name>A0A822YD07_NELNU</name>
<dbReference type="AlphaFoldDB" id="A0A822YD07"/>
<gene>
    <name evidence="2" type="ORF">HUJ06_031679</name>
</gene>
<evidence type="ECO:0000256" key="1">
    <source>
        <dbReference type="SAM" id="SignalP"/>
    </source>
</evidence>
<evidence type="ECO:0000313" key="3">
    <source>
        <dbReference type="Proteomes" id="UP000607653"/>
    </source>
</evidence>
<dbReference type="EMBL" id="DUZY01000002">
    <property type="protein sequence ID" value="DAD30212.1"/>
    <property type="molecule type" value="Genomic_DNA"/>
</dbReference>
<comment type="caution">
    <text evidence="2">The sequence shown here is derived from an EMBL/GenBank/DDBJ whole genome shotgun (WGS) entry which is preliminary data.</text>
</comment>